<dbReference type="InterPro" id="IPR046346">
    <property type="entry name" value="Aminoacid_DH-like_N_sf"/>
</dbReference>
<dbReference type="InterPro" id="IPR036291">
    <property type="entry name" value="NAD(P)-bd_dom_sf"/>
</dbReference>
<name>A0A9X4LZH6_9ACTN</name>
<dbReference type="Gene3D" id="3.40.50.10860">
    <property type="entry name" value="Leucine Dehydrogenase, chain A, domain 1"/>
    <property type="match status" value="1"/>
</dbReference>
<dbReference type="GO" id="GO:0050661">
    <property type="term" value="F:NADP binding"/>
    <property type="evidence" value="ECO:0007669"/>
    <property type="project" value="TreeGrafter"/>
</dbReference>
<dbReference type="NCBIfam" id="NF009202">
    <property type="entry name" value="PRK12550.1"/>
    <property type="match status" value="1"/>
</dbReference>
<dbReference type="PANTHER" id="PTHR21089:SF9">
    <property type="entry name" value="SHIKIMATE DEHYDROGENASE-LIKE PROTEIN HI_0607"/>
    <property type="match status" value="1"/>
</dbReference>
<evidence type="ECO:0000313" key="2">
    <source>
        <dbReference type="EMBL" id="MDG3014099.1"/>
    </source>
</evidence>
<sequence>MNHLTRDTRLCISLAGRPSNLGTRFHNYLYGELGLDFVYKACTTTDLEGAMLGIRALGIRGCGVSMPFKEDVLDLVDVVDPSAAVIASANTIVNDDGLLTAYNTDYLAVRALLPAVQGPAAVAGSGGMAKAAVAALRDSGFDDVTVVARNPQTGRLLAERYGFGWRSELGELRPALLLNATPVGMDGGAESADLAFSAEAVDAAAAVFEVVAVPEQTPLVRRARKAGKQVILGTAVSALQAAEQFALYTGVRPSDEQIRRASEYSRS</sequence>
<dbReference type="SUPFAM" id="SSF51735">
    <property type="entry name" value="NAD(P)-binding Rossmann-fold domains"/>
    <property type="match status" value="1"/>
</dbReference>
<dbReference type="SUPFAM" id="SSF53223">
    <property type="entry name" value="Aminoacid dehydrogenase-like, N-terminal domain"/>
    <property type="match status" value="1"/>
</dbReference>
<feature type="domain" description="Shikimate dehydrogenase substrate binding N-terminal" evidence="1">
    <location>
        <begin position="24"/>
        <end position="92"/>
    </location>
</feature>
<dbReference type="GO" id="GO:0009423">
    <property type="term" value="P:chorismate biosynthetic process"/>
    <property type="evidence" value="ECO:0007669"/>
    <property type="project" value="TreeGrafter"/>
</dbReference>
<evidence type="ECO:0000259" key="1">
    <source>
        <dbReference type="Pfam" id="PF08501"/>
    </source>
</evidence>
<dbReference type="RefSeq" id="WP_277831963.1">
    <property type="nucleotide sequence ID" value="NZ_JAAIVF010000002.1"/>
</dbReference>
<dbReference type="GO" id="GO:0019632">
    <property type="term" value="P:shikimate metabolic process"/>
    <property type="evidence" value="ECO:0007669"/>
    <property type="project" value="TreeGrafter"/>
</dbReference>
<dbReference type="GO" id="GO:0004764">
    <property type="term" value="F:shikimate 3-dehydrogenase (NADP+) activity"/>
    <property type="evidence" value="ECO:0007669"/>
    <property type="project" value="InterPro"/>
</dbReference>
<reference evidence="2" key="1">
    <citation type="submission" date="2022-08" db="EMBL/GenBank/DDBJ databases">
        <title>Genome analysis of Corynebacteriales strain.</title>
        <authorList>
            <person name="Lee S.D."/>
        </authorList>
    </citation>
    <scope>NUCLEOTIDE SEQUENCE</scope>
    <source>
        <strain evidence="2">D3-21</strain>
    </source>
</reference>
<dbReference type="AlphaFoldDB" id="A0A9X4LZH6"/>
<proteinExistence type="predicted"/>
<dbReference type="PANTHER" id="PTHR21089">
    <property type="entry name" value="SHIKIMATE DEHYDROGENASE"/>
    <property type="match status" value="1"/>
</dbReference>
<dbReference type="EMBL" id="JANRHA010000003">
    <property type="protein sequence ID" value="MDG3014099.1"/>
    <property type="molecule type" value="Genomic_DNA"/>
</dbReference>
<dbReference type="InterPro" id="IPR013708">
    <property type="entry name" value="Shikimate_DH-bd_N"/>
</dbReference>
<protein>
    <submittedName>
        <fullName evidence="2">Shikimate 5-dehydrogenase</fullName>
    </submittedName>
</protein>
<dbReference type="InterPro" id="IPR022893">
    <property type="entry name" value="Shikimate_DH_fam"/>
</dbReference>
<dbReference type="GO" id="GO:0005829">
    <property type="term" value="C:cytosol"/>
    <property type="evidence" value="ECO:0007669"/>
    <property type="project" value="TreeGrafter"/>
</dbReference>
<accession>A0A9X4LZH6</accession>
<gene>
    <name evidence="2" type="ORF">NVS88_05945</name>
</gene>
<comment type="caution">
    <text evidence="2">The sequence shown here is derived from an EMBL/GenBank/DDBJ whole genome shotgun (WGS) entry which is preliminary data.</text>
</comment>
<evidence type="ECO:0000313" key="3">
    <source>
        <dbReference type="Proteomes" id="UP001152755"/>
    </source>
</evidence>
<dbReference type="Proteomes" id="UP001152755">
    <property type="component" value="Unassembled WGS sequence"/>
</dbReference>
<organism evidence="2 3">
    <name type="scientific">Speluncibacter jeojiensis</name>
    <dbReference type="NCBI Taxonomy" id="2710754"/>
    <lineage>
        <taxon>Bacteria</taxon>
        <taxon>Bacillati</taxon>
        <taxon>Actinomycetota</taxon>
        <taxon>Actinomycetes</taxon>
        <taxon>Mycobacteriales</taxon>
        <taxon>Speluncibacteraceae</taxon>
        <taxon>Speluncibacter</taxon>
    </lineage>
</organism>
<dbReference type="Gene3D" id="3.40.50.720">
    <property type="entry name" value="NAD(P)-binding Rossmann-like Domain"/>
    <property type="match status" value="1"/>
</dbReference>
<dbReference type="Pfam" id="PF08501">
    <property type="entry name" value="Shikimate_dh_N"/>
    <property type="match status" value="1"/>
</dbReference>
<keyword evidence="3" id="KW-1185">Reference proteome</keyword>